<dbReference type="GeneID" id="26640237"/>
<accession>A0A0K0KVZ8</accession>
<dbReference type="Proteomes" id="UP000207741">
    <property type="component" value="Segment"/>
</dbReference>
<reference evidence="4" key="1">
    <citation type="submission" date="2014-08" db="EMBL/GenBank/DDBJ databases">
        <authorList>
            <person name="Edwards T."/>
        </authorList>
    </citation>
    <scope>NUCLEOTIDE SEQUENCE [LARGE SCALE GENOMIC DNA]</scope>
</reference>
<evidence type="ECO:0000256" key="2">
    <source>
        <dbReference type="ARBA" id="ARBA00022679"/>
    </source>
</evidence>
<evidence type="ECO:0000313" key="4">
    <source>
        <dbReference type="Proteomes" id="UP000207741"/>
    </source>
</evidence>
<keyword evidence="2 3" id="KW-0808">Transferase</keyword>
<dbReference type="GO" id="GO:0016020">
    <property type="term" value="C:membrane"/>
    <property type="evidence" value="ECO:0007669"/>
    <property type="project" value="InterPro"/>
</dbReference>
<dbReference type="InterPro" id="IPR002516">
    <property type="entry name" value="Glyco_trans_11"/>
</dbReference>
<dbReference type="PANTHER" id="PTHR11927:SF9">
    <property type="entry name" value="L-FUCOSYLTRANSFERASE"/>
    <property type="match status" value="1"/>
</dbReference>
<sequence length="298" mass="34796">MIGYDRLGTNGRFGNQLFQYAALRGIAAHHGYEWCIPPDDHHTYANYGIHHPFKLKHLKHEGFVNANNSPQAMFSFENIQQLNSTPNVRESGHNFDKELFDNFQDGSNLDGFCQTEKYFKHIENEIREDFEFKDDILQPCKEFIDQYEKIIFLHVRRGDNVGREDYHPIVSFDYYDRARKYFDDDVNILVCTDDPEWCSEQSYFDDDKFLLNTDVPRYDHLCLEGDGTHKHSCVPYTDLCLMSLCQGAILAPSTLGWWGAWLQNNRGPVVAPKKWFGSQMSHLDLSDLFPDNWITLDD</sequence>
<organism evidence="3 4">
    <name type="scientific">Prochlorococcus phage P-TIM68</name>
    <dbReference type="NCBI Taxonomy" id="1542477"/>
    <lineage>
        <taxon>Viruses</taxon>
        <taxon>Duplodnaviria</taxon>
        <taxon>Heunggongvirae</taxon>
        <taxon>Uroviricota</taxon>
        <taxon>Caudoviricetes</taxon>
        <taxon>Pantevenvirales</taxon>
        <taxon>Kyanoviridae</taxon>
        <taxon>Haifavirus</taxon>
        <taxon>Haifavirus tim68</taxon>
    </lineage>
</organism>
<dbReference type="KEGG" id="vg:26640237"/>
<keyword evidence="1" id="KW-0328">Glycosyltransferase</keyword>
<dbReference type="GO" id="GO:0005975">
    <property type="term" value="P:carbohydrate metabolic process"/>
    <property type="evidence" value="ECO:0007669"/>
    <property type="project" value="InterPro"/>
</dbReference>
<evidence type="ECO:0000313" key="3">
    <source>
        <dbReference type="EMBL" id="AIR93518.1"/>
    </source>
</evidence>
<dbReference type="Gene3D" id="3.40.50.11350">
    <property type="match status" value="1"/>
</dbReference>
<dbReference type="EMBL" id="KM359505">
    <property type="protein sequence ID" value="AIR93518.1"/>
    <property type="molecule type" value="Genomic_DNA"/>
</dbReference>
<dbReference type="RefSeq" id="YP_009213693.1">
    <property type="nucleotide sequence ID" value="NC_028955.1"/>
</dbReference>
<dbReference type="CDD" id="cd11301">
    <property type="entry name" value="Fut1_Fut2_like"/>
    <property type="match status" value="1"/>
</dbReference>
<dbReference type="GO" id="GO:0008107">
    <property type="term" value="F:galactoside 2-alpha-L-fucosyltransferase activity"/>
    <property type="evidence" value="ECO:0007669"/>
    <property type="project" value="InterPro"/>
</dbReference>
<dbReference type="OrthoDB" id="12609at10239"/>
<dbReference type="Pfam" id="PF01531">
    <property type="entry name" value="Glyco_transf_11"/>
    <property type="match status" value="1"/>
</dbReference>
<proteinExistence type="predicted"/>
<evidence type="ECO:0000256" key="1">
    <source>
        <dbReference type="ARBA" id="ARBA00022676"/>
    </source>
</evidence>
<protein>
    <submittedName>
        <fullName evidence="3">Putative glycosyltransferase</fullName>
    </submittedName>
</protein>
<dbReference type="PANTHER" id="PTHR11927">
    <property type="entry name" value="GALACTOSIDE 2-L-FUCOSYLTRANSFERASE"/>
    <property type="match status" value="1"/>
</dbReference>
<name>A0A0K0KVZ8_9CAUD</name>
<keyword evidence="4" id="KW-1185">Reference proteome</keyword>